<evidence type="ECO:0000313" key="2">
    <source>
        <dbReference type="Proteomes" id="UP001159405"/>
    </source>
</evidence>
<keyword evidence="2" id="KW-1185">Reference proteome</keyword>
<gene>
    <name evidence="1" type="ORF">PLOB_00028806</name>
</gene>
<reference evidence="1 2" key="1">
    <citation type="submission" date="2022-05" db="EMBL/GenBank/DDBJ databases">
        <authorList>
            <consortium name="Genoscope - CEA"/>
            <person name="William W."/>
        </authorList>
    </citation>
    <scope>NUCLEOTIDE SEQUENCE [LARGE SCALE GENOMIC DNA]</scope>
</reference>
<comment type="caution">
    <text evidence="1">The sequence shown here is derived from an EMBL/GenBank/DDBJ whole genome shotgun (WGS) entry which is preliminary data.</text>
</comment>
<name>A0ABN8NUC1_9CNID</name>
<accession>A0ABN8NUC1</accession>
<sequence>MPFPLVELDAAIEKLEQNLHSIAQWCCENHFLGTRQMLSSKMLYCSSVWSNTRLQNIKRLQSIQNFASKIVTNSRKFDHVTPLLRELNWLPVKEQLFYRDSVLTF</sequence>
<evidence type="ECO:0000313" key="1">
    <source>
        <dbReference type="EMBL" id="CAH3121533.1"/>
    </source>
</evidence>
<protein>
    <submittedName>
        <fullName evidence="1">Uncharacterized protein</fullName>
    </submittedName>
</protein>
<proteinExistence type="predicted"/>
<organism evidence="1 2">
    <name type="scientific">Porites lobata</name>
    <dbReference type="NCBI Taxonomy" id="104759"/>
    <lineage>
        <taxon>Eukaryota</taxon>
        <taxon>Metazoa</taxon>
        <taxon>Cnidaria</taxon>
        <taxon>Anthozoa</taxon>
        <taxon>Hexacorallia</taxon>
        <taxon>Scleractinia</taxon>
        <taxon>Fungiina</taxon>
        <taxon>Poritidae</taxon>
        <taxon>Porites</taxon>
    </lineage>
</organism>
<dbReference type="Proteomes" id="UP001159405">
    <property type="component" value="Unassembled WGS sequence"/>
</dbReference>
<dbReference type="EMBL" id="CALNXK010000036">
    <property type="protein sequence ID" value="CAH3121533.1"/>
    <property type="molecule type" value="Genomic_DNA"/>
</dbReference>